<feature type="domain" description="Tail specific protease" evidence="10">
    <location>
        <begin position="828"/>
        <end position="1035"/>
    </location>
</feature>
<dbReference type="EMBL" id="JARRAF010000007">
    <property type="protein sequence ID" value="MDK2124065.1"/>
    <property type="molecule type" value="Genomic_DNA"/>
</dbReference>
<dbReference type="PANTHER" id="PTHR43253">
    <property type="entry name" value="TRICORN PROTEASE HOMOLOG 2-RELATED"/>
    <property type="match status" value="1"/>
</dbReference>
<dbReference type="InterPro" id="IPR029045">
    <property type="entry name" value="ClpP/crotonase-like_dom_sf"/>
</dbReference>
<name>A0ABT7DVH0_9NEIS</name>
<dbReference type="SUPFAM" id="SSF82171">
    <property type="entry name" value="DPP6 N-terminal domain-like"/>
    <property type="match status" value="1"/>
</dbReference>
<accession>A0ABT7DVH0</accession>
<dbReference type="SMART" id="SM00245">
    <property type="entry name" value="TSPc"/>
    <property type="match status" value="1"/>
</dbReference>
<evidence type="ECO:0000256" key="3">
    <source>
        <dbReference type="ARBA" id="ARBA00022490"/>
    </source>
</evidence>
<dbReference type="InterPro" id="IPR012393">
    <property type="entry name" value="Tricorn_protease"/>
</dbReference>
<keyword evidence="3 7" id="KW-0963">Cytoplasm</keyword>
<dbReference type="InterPro" id="IPR036034">
    <property type="entry name" value="PDZ_sf"/>
</dbReference>
<dbReference type="Pfam" id="PF03572">
    <property type="entry name" value="Peptidase_S41"/>
    <property type="match status" value="1"/>
</dbReference>
<protein>
    <recommendedName>
        <fullName evidence="7">Tricorn protease homolog</fullName>
        <ecNumber evidence="7">3.4.21.-</ecNumber>
    </recommendedName>
</protein>
<dbReference type="Pfam" id="PF26550">
    <property type="entry name" value="Tricorn_2nd"/>
    <property type="match status" value="1"/>
</dbReference>
<dbReference type="PANTHER" id="PTHR43253:SF1">
    <property type="entry name" value="TRICORN PROTEASE HOMOLOG 2-RELATED"/>
    <property type="match status" value="1"/>
</dbReference>
<dbReference type="InterPro" id="IPR029414">
    <property type="entry name" value="Tricorn_PDZ"/>
</dbReference>
<dbReference type="Gene3D" id="2.130.10.10">
    <property type="entry name" value="YVTN repeat-like/Quinoprotein amine dehydrogenase"/>
    <property type="match status" value="1"/>
</dbReference>
<comment type="function">
    <text evidence="7">Degrades oligopeptides.</text>
</comment>
<comment type="similarity">
    <text evidence="2 7">Belongs to the peptidase S41B family.</text>
</comment>
<keyword evidence="5 7" id="KW-0378">Hydrolase</keyword>
<evidence type="ECO:0000256" key="8">
    <source>
        <dbReference type="SAM" id="SignalP"/>
    </source>
</evidence>
<dbReference type="EC" id="3.4.21.-" evidence="7"/>
<feature type="chain" id="PRO_5046587493" description="Tricorn protease homolog" evidence="8">
    <location>
        <begin position="22"/>
        <end position="1082"/>
    </location>
</feature>
<dbReference type="SUPFAM" id="SSF69304">
    <property type="entry name" value="Tricorn protease N-terminal domain"/>
    <property type="match status" value="1"/>
</dbReference>
<reference evidence="11" key="1">
    <citation type="submission" date="2023-03" db="EMBL/GenBank/DDBJ databases">
        <title>Chitinimonas shenzhenensis gen. nov., sp. nov., a novel member of family Burkholderiaceae isolated from activated sludge collected in Shen Zhen, China.</title>
        <authorList>
            <person name="Wang X."/>
        </authorList>
    </citation>
    <scope>NUCLEOTIDE SEQUENCE</scope>
    <source>
        <strain evidence="11">DQS-5</strain>
    </source>
</reference>
<keyword evidence="12" id="KW-1185">Reference proteome</keyword>
<dbReference type="InterPro" id="IPR028204">
    <property type="entry name" value="Tricorn_C1"/>
</dbReference>
<dbReference type="Gene3D" id="3.30.750.44">
    <property type="match status" value="1"/>
</dbReference>
<evidence type="ECO:0000256" key="2">
    <source>
        <dbReference type="ARBA" id="ARBA00008524"/>
    </source>
</evidence>
<dbReference type="RefSeq" id="WP_284100368.1">
    <property type="nucleotide sequence ID" value="NZ_JARRAF010000007.1"/>
</dbReference>
<dbReference type="InterPro" id="IPR015943">
    <property type="entry name" value="WD40/YVTN_repeat-like_dom_sf"/>
</dbReference>
<dbReference type="Proteomes" id="UP001172778">
    <property type="component" value="Unassembled WGS sequence"/>
</dbReference>
<evidence type="ECO:0000313" key="11">
    <source>
        <dbReference type="EMBL" id="MDK2124065.1"/>
    </source>
</evidence>
<proteinExistence type="inferred from homology"/>
<sequence length="1082" mass="120467">MRIFHFVLAICLSLPIGFAFAAPGYFRFPAVGIDQVVFTAEGDLWSVPLTGGRASRLTSHVAQEIRPAISPDGQWLAFSASYDGPLEVYVMPLAGGSPKRLSFYGRRNFVLGWTAQGEVIFNSQSPMGPDGHRQVNLVNPNTLQQKTLPLANINDAALSADGKTVWFGRLGLTASSGDNARFYQGGLAAHLWRFDGSSEARLLAPGYAGNDRRPMWWQDRLYFISDRDGCDNLWSMQGDGNDLRQHTQHRQFCIRGASLGHGRIAYQLGADLHIYDIAGQSDRLLPIQLVSDFDSARDRLLKRPLDNFESSSFGSNDERVVVVARGRIVIAGTGPQRRVDIPTPAASRARDAVLSPDGKWLYLISDQSGDNQLWRYASDGSDRATQLTFDQAGQRESLTPSPDGRWLAHRSRDGKLWVLNLGSGKNDLIDTADSADHHDVVWSTDSRYLAFTRSASSMQREQLFLFELANRHKEVLTSDRYESGSPAFSPDGRWLYFVSNRHFQPTTRSPWGDRNLGPFFDRRGKIYALALQTGLRFPFLPDDELSASESTPASPDRPLPAVQWAGLAKRLHEVPVSAGNYQQLAHDGKRLYVLEADASGSKKHLKTIAIDNQDVKTELFASDIQDYALSPDRKHLYLRRAASGGAGEQLVVDAGAKLPGDTGHSTLRLSDWTLTISPRQEWRQMFFDAWRMHRDGLFDARLRGVDWQAVRDKYAPLLDRVTERAELQDLLAQMVAEVGTLHSAVYSSDNRSNLDNHSAAYLGAVIEKEVSGYRIKHIYRGEPELPSEYSPLAQAGVDAENGDLIIAINGRSTLGVQDIAELLQNQAGQQILLTLLRGKQQIKTVVTPIDSARHSSLRYSDWEERLRSKVEQAGHGRIGYLHLRAMGGEDMGTFAREFYAQFDRDGLIIDLRNNDGGNIDSWIMEKLLRRAWAFWQPRDGSVAYTNMQQVFRGHLVVLIDELTYSDGETLAAGIKALQLGPLVGKRTAGAGVWLSDKNSLIDGGMARLAETAQFSVKSGEWLVEGIGVSPDIEVDNLPHATYLGRDQQLDRAVEYLQEKLQQHPIPTLRPKAIPPLRHIKPD</sequence>
<dbReference type="SMART" id="SM00228">
    <property type="entry name" value="PDZ"/>
    <property type="match status" value="1"/>
</dbReference>
<feature type="signal peptide" evidence="8">
    <location>
        <begin position="1"/>
        <end position="21"/>
    </location>
</feature>
<dbReference type="SUPFAM" id="SSF50156">
    <property type="entry name" value="PDZ domain-like"/>
    <property type="match status" value="1"/>
</dbReference>
<dbReference type="PIRSF" id="PIRSF036421">
    <property type="entry name" value="Tricorn_protease"/>
    <property type="match status" value="1"/>
</dbReference>
<evidence type="ECO:0000256" key="4">
    <source>
        <dbReference type="ARBA" id="ARBA00022670"/>
    </source>
</evidence>
<dbReference type="Gene3D" id="3.90.226.10">
    <property type="entry name" value="2-enoyl-CoA Hydratase, Chain A, domain 1"/>
    <property type="match status" value="1"/>
</dbReference>
<comment type="caution">
    <text evidence="11">The sequence shown here is derived from an EMBL/GenBank/DDBJ whole genome shotgun (WGS) entry which is preliminary data.</text>
</comment>
<evidence type="ECO:0000259" key="9">
    <source>
        <dbReference type="SMART" id="SM00228"/>
    </source>
</evidence>
<evidence type="ECO:0000256" key="7">
    <source>
        <dbReference type="PIRNR" id="PIRNR036421"/>
    </source>
</evidence>
<keyword evidence="6 7" id="KW-0720">Serine protease</keyword>
<feature type="domain" description="PDZ" evidence="9">
    <location>
        <begin position="760"/>
        <end position="839"/>
    </location>
</feature>
<dbReference type="InterPro" id="IPR005151">
    <property type="entry name" value="Tail-specific_protease"/>
</dbReference>
<evidence type="ECO:0000259" key="10">
    <source>
        <dbReference type="SMART" id="SM00245"/>
    </source>
</evidence>
<evidence type="ECO:0000256" key="5">
    <source>
        <dbReference type="ARBA" id="ARBA00022801"/>
    </source>
</evidence>
<dbReference type="Pfam" id="PF14685">
    <property type="entry name" value="PDZ_Tricorn"/>
    <property type="match status" value="1"/>
</dbReference>
<keyword evidence="8" id="KW-0732">Signal</keyword>
<gene>
    <name evidence="11" type="ORF">PZA18_08400</name>
</gene>
<evidence type="ECO:0000256" key="1">
    <source>
        <dbReference type="ARBA" id="ARBA00004496"/>
    </source>
</evidence>
<dbReference type="Pfam" id="PF26549">
    <property type="entry name" value="Tricorn_N"/>
    <property type="match status" value="1"/>
</dbReference>
<dbReference type="Pfam" id="PF14684">
    <property type="entry name" value="Tricorn_C1"/>
    <property type="match status" value="1"/>
</dbReference>
<keyword evidence="4 7" id="KW-0645">Protease</keyword>
<dbReference type="InterPro" id="IPR001478">
    <property type="entry name" value="PDZ"/>
</dbReference>
<evidence type="ECO:0000313" key="12">
    <source>
        <dbReference type="Proteomes" id="UP001172778"/>
    </source>
</evidence>
<organism evidence="11 12">
    <name type="scientific">Parachitinimonas caeni</name>
    <dbReference type="NCBI Taxonomy" id="3031301"/>
    <lineage>
        <taxon>Bacteria</taxon>
        <taxon>Pseudomonadati</taxon>
        <taxon>Pseudomonadota</taxon>
        <taxon>Betaproteobacteria</taxon>
        <taxon>Neisseriales</taxon>
        <taxon>Chitinibacteraceae</taxon>
        <taxon>Parachitinimonas</taxon>
    </lineage>
</organism>
<dbReference type="Gene3D" id="2.120.10.60">
    <property type="entry name" value="Tricorn protease N-terminal domain"/>
    <property type="match status" value="1"/>
</dbReference>
<comment type="subcellular location">
    <subcellularLocation>
        <location evidence="1 7">Cytoplasm</location>
    </subcellularLocation>
</comment>
<dbReference type="Gene3D" id="2.30.42.10">
    <property type="match status" value="1"/>
</dbReference>
<dbReference type="SUPFAM" id="SSF52096">
    <property type="entry name" value="ClpP/crotonase"/>
    <property type="match status" value="1"/>
</dbReference>
<dbReference type="CDD" id="cd07562">
    <property type="entry name" value="Peptidase_S41_TRI"/>
    <property type="match status" value="1"/>
</dbReference>
<evidence type="ECO:0000256" key="6">
    <source>
        <dbReference type="ARBA" id="ARBA00022825"/>
    </source>
</evidence>